<reference evidence="3" key="1">
    <citation type="submission" date="2016-10" db="EMBL/GenBank/DDBJ databases">
        <authorList>
            <person name="Varghese N."/>
            <person name="Submissions S."/>
        </authorList>
    </citation>
    <scope>NUCLEOTIDE SEQUENCE [LARGE SCALE GENOMIC DNA]</scope>
    <source>
        <strain evidence="3">JCM 18195</strain>
    </source>
</reference>
<gene>
    <name evidence="2" type="ORF">SAMN05216229_12320</name>
</gene>
<evidence type="ECO:0000259" key="1">
    <source>
        <dbReference type="Pfam" id="PF25181"/>
    </source>
</evidence>
<organism evidence="2 3">
    <name type="scientific">Geopseudomonas sagittaria</name>
    <dbReference type="NCBI Taxonomy" id="1135990"/>
    <lineage>
        <taxon>Bacteria</taxon>
        <taxon>Pseudomonadati</taxon>
        <taxon>Pseudomonadota</taxon>
        <taxon>Gammaproteobacteria</taxon>
        <taxon>Pseudomonadales</taxon>
        <taxon>Pseudomonadaceae</taxon>
        <taxon>Geopseudomonas</taxon>
    </lineage>
</organism>
<protein>
    <recommendedName>
        <fullName evidence="1">Bbp19-like phage domain-containing protein</fullName>
    </recommendedName>
</protein>
<evidence type="ECO:0000313" key="3">
    <source>
        <dbReference type="Proteomes" id="UP000243084"/>
    </source>
</evidence>
<accession>A0A1I5YPR9</accession>
<dbReference type="OrthoDB" id="7271057at2"/>
<feature type="domain" description="Bbp19-like phage" evidence="1">
    <location>
        <begin position="28"/>
        <end position="91"/>
    </location>
</feature>
<dbReference type="EMBL" id="FOXM01000023">
    <property type="protein sequence ID" value="SFQ46045.1"/>
    <property type="molecule type" value="Genomic_DNA"/>
</dbReference>
<name>A0A1I5YPR9_9GAMM</name>
<evidence type="ECO:0000313" key="2">
    <source>
        <dbReference type="EMBL" id="SFQ46045.1"/>
    </source>
</evidence>
<dbReference type="RefSeq" id="WP_092434979.1">
    <property type="nucleotide sequence ID" value="NZ_FOXM01000023.1"/>
</dbReference>
<dbReference type="Pfam" id="PF25181">
    <property type="entry name" value="Phage_Bbp19"/>
    <property type="match status" value="1"/>
</dbReference>
<sequence length="105" mass="12163">MTNASDERALERKEREDKLAQRQEISDFLWLMNAPQGRRFVWRLMARANVFGAVFNTHGGVMNFNEGRRDSGLFLLGEIDRLCPELFAVMAAENARQRDENQTDD</sequence>
<dbReference type="Proteomes" id="UP000243084">
    <property type="component" value="Unassembled WGS sequence"/>
</dbReference>
<proteinExistence type="predicted"/>
<keyword evidence="3" id="KW-1185">Reference proteome</keyword>
<dbReference type="InterPro" id="IPR057447">
    <property type="entry name" value="Bbp19-like_phage"/>
</dbReference>
<dbReference type="AlphaFoldDB" id="A0A1I5YPR9"/>